<evidence type="ECO:0000256" key="4">
    <source>
        <dbReference type="ARBA" id="ARBA00023143"/>
    </source>
</evidence>
<evidence type="ECO:0000256" key="2">
    <source>
        <dbReference type="ARBA" id="ARBA00011255"/>
    </source>
</evidence>
<protein>
    <recommendedName>
        <fullName evidence="5">Flagellar hook-associated protein 2</fullName>
        <shortName evidence="5">HAP2</shortName>
    </recommendedName>
    <alternativeName>
        <fullName evidence="5">Flagellar cap protein</fullName>
    </alternativeName>
</protein>
<dbReference type="InterPro" id="IPR040026">
    <property type="entry name" value="FliD"/>
</dbReference>
<sequence length="509" mass="54623">MTDAVNFNRVTGLASGMDIEGMVKKLMTAEKVPLNKIAAQKTKLTWKQEAVRSLNLDIKSFIDNTQSMRLQSTFGIFNTVSSDATVVTAKGTPSGSESVVKFNSITALATSASTSTSIAGGLDGNVATQINPDALLNATTFATAPAATGTFTINALQKDGTYKSKTISYDTSVDTLNAVLGRINSAGIGVTAFYDKGADSVVMSTNATGKGTTGVSLQLTDNTGNLLIGTLGLVNSDGTDAAFTMNGVSTTRQSNTFTVNGIEYSLLKTTATTVTVEAKRDVDGIITKIKDFVDKYNTMLSKMNTKVNEPVYRNYQPLTEEQKAAMKDTDIVNWETKAKSGLLSRDMTLQQAINGLRTDAYSTVQGLPAGALNQLNSIGITTGAYTDNGKLVIDETKLRNALTKNPDQVIAVFTNYNATDSTQNGIAWKLYKRANDTINKFTKMAGSGTSVYDSSQFGKDLTKFQTQIDQWNVKLANKENAYYKKFTAMETALNRLQQQSSNLISKMGG</sequence>
<evidence type="ECO:0000256" key="1">
    <source>
        <dbReference type="ARBA" id="ARBA00009764"/>
    </source>
</evidence>
<dbReference type="EMBL" id="JAMDMX010000089">
    <property type="protein sequence ID" value="MCY9696126.1"/>
    <property type="molecule type" value="Genomic_DNA"/>
</dbReference>
<keyword evidence="8" id="KW-0969">Cilium</keyword>
<dbReference type="PANTHER" id="PTHR30288:SF0">
    <property type="entry name" value="FLAGELLAR HOOK-ASSOCIATED PROTEIN 2"/>
    <property type="match status" value="1"/>
</dbReference>
<dbReference type="InterPro" id="IPR003481">
    <property type="entry name" value="FliD_N"/>
</dbReference>
<gene>
    <name evidence="8" type="primary">fliD</name>
    <name evidence="8" type="ORF">M5X19_24925</name>
</gene>
<keyword evidence="5" id="KW-0964">Secreted</keyword>
<evidence type="ECO:0000313" key="9">
    <source>
        <dbReference type="Proteomes" id="UP001527099"/>
    </source>
</evidence>
<reference evidence="8 9" key="1">
    <citation type="submission" date="2022-05" db="EMBL/GenBank/DDBJ databases">
        <title>Genome Sequencing of Bee-Associated Microbes.</title>
        <authorList>
            <person name="Dunlap C."/>
        </authorList>
    </citation>
    <scope>NUCLEOTIDE SEQUENCE [LARGE SCALE GENOMIC DNA]</scope>
    <source>
        <strain evidence="8 9">NRRL B-14421</strain>
    </source>
</reference>
<evidence type="ECO:0000256" key="5">
    <source>
        <dbReference type="RuleBase" id="RU362066"/>
    </source>
</evidence>
<comment type="subcellular location">
    <subcellularLocation>
        <location evidence="5">Secreted</location>
    </subcellularLocation>
    <subcellularLocation>
        <location evidence="5">Bacterial flagellum</location>
    </subcellularLocation>
</comment>
<dbReference type="Pfam" id="PF02465">
    <property type="entry name" value="FliD_N"/>
    <property type="match status" value="1"/>
</dbReference>
<evidence type="ECO:0000259" key="7">
    <source>
        <dbReference type="Pfam" id="PF07195"/>
    </source>
</evidence>
<keyword evidence="4 5" id="KW-0975">Bacterial flagellum</keyword>
<feature type="domain" description="Flagellar hook-associated protein 2 N-terminal" evidence="6">
    <location>
        <begin position="15"/>
        <end position="111"/>
    </location>
</feature>
<comment type="subunit">
    <text evidence="2 5">Homopentamer.</text>
</comment>
<organism evidence="8 9">
    <name type="scientific">Paenibacillus alginolyticus</name>
    <dbReference type="NCBI Taxonomy" id="59839"/>
    <lineage>
        <taxon>Bacteria</taxon>
        <taxon>Bacillati</taxon>
        <taxon>Bacillota</taxon>
        <taxon>Bacilli</taxon>
        <taxon>Bacillales</taxon>
        <taxon>Paenibacillaceae</taxon>
        <taxon>Paenibacillus</taxon>
    </lineage>
</organism>
<comment type="similarity">
    <text evidence="1 5">Belongs to the FliD family.</text>
</comment>
<dbReference type="PANTHER" id="PTHR30288">
    <property type="entry name" value="FLAGELLAR CAP/ASSEMBLY PROTEIN FLID"/>
    <property type="match status" value="1"/>
</dbReference>
<evidence type="ECO:0000259" key="6">
    <source>
        <dbReference type="Pfam" id="PF02465"/>
    </source>
</evidence>
<accession>A0ABT4GJ32</accession>
<proteinExistence type="inferred from homology"/>
<keyword evidence="8" id="KW-0282">Flagellum</keyword>
<dbReference type="Proteomes" id="UP001527099">
    <property type="component" value="Unassembled WGS sequence"/>
</dbReference>
<name>A0ABT4GJ32_9BACL</name>
<feature type="domain" description="Flagellar hook-associated protein 2 C-terminal" evidence="7">
    <location>
        <begin position="238"/>
        <end position="498"/>
    </location>
</feature>
<evidence type="ECO:0000256" key="3">
    <source>
        <dbReference type="ARBA" id="ARBA00023054"/>
    </source>
</evidence>
<comment type="caution">
    <text evidence="8">The sequence shown here is derived from an EMBL/GenBank/DDBJ whole genome shotgun (WGS) entry which is preliminary data.</text>
</comment>
<dbReference type="InterPro" id="IPR010809">
    <property type="entry name" value="FliD_C"/>
</dbReference>
<keyword evidence="3" id="KW-0175">Coiled coil</keyword>
<keyword evidence="8" id="KW-0966">Cell projection</keyword>
<dbReference type="RefSeq" id="WP_268617287.1">
    <property type="nucleotide sequence ID" value="NZ_JAMDMX010000089.1"/>
</dbReference>
<keyword evidence="9" id="KW-1185">Reference proteome</keyword>
<comment type="function">
    <text evidence="5">Required for morphogenesis and for the elongation of the flagellar filament by facilitating polymerization of the flagellin monomers at the tip of growing filament. Forms a capping structure, which prevents flagellin subunits (transported through the central channel of the flagellum) from leaking out without polymerization at the distal end.</text>
</comment>
<dbReference type="Pfam" id="PF07195">
    <property type="entry name" value="FliD_C"/>
    <property type="match status" value="1"/>
</dbReference>
<evidence type="ECO:0000313" key="8">
    <source>
        <dbReference type="EMBL" id="MCY9696126.1"/>
    </source>
</evidence>